<feature type="region of interest" description="Disordered" evidence="1">
    <location>
        <begin position="199"/>
        <end position="251"/>
    </location>
</feature>
<evidence type="ECO:0008006" key="4">
    <source>
        <dbReference type="Google" id="ProtNLM"/>
    </source>
</evidence>
<feature type="compositionally biased region" description="Gly residues" evidence="1">
    <location>
        <begin position="209"/>
        <end position="219"/>
    </location>
</feature>
<gene>
    <name evidence="2" type="ORF">ACFQPS_18005</name>
</gene>
<feature type="compositionally biased region" description="Low complexity" evidence="1">
    <location>
        <begin position="173"/>
        <end position="190"/>
    </location>
</feature>
<feature type="compositionally biased region" description="Pro residues" evidence="1">
    <location>
        <begin position="240"/>
        <end position="251"/>
    </location>
</feature>
<dbReference type="RefSeq" id="WP_377360607.1">
    <property type="nucleotide sequence ID" value="NZ_JBHTCM010000026.1"/>
</dbReference>
<reference evidence="3" key="1">
    <citation type="journal article" date="2019" name="Int. J. Syst. Evol. Microbiol.">
        <title>The Global Catalogue of Microorganisms (GCM) 10K type strain sequencing project: providing services to taxonomists for standard genome sequencing and annotation.</title>
        <authorList>
            <consortium name="The Broad Institute Genomics Platform"/>
            <consortium name="The Broad Institute Genome Sequencing Center for Infectious Disease"/>
            <person name="Wu L."/>
            <person name="Ma J."/>
        </authorList>
    </citation>
    <scope>NUCLEOTIDE SEQUENCE [LARGE SCALE GENOMIC DNA]</scope>
    <source>
        <strain evidence="3">CGMCC 1.16275</strain>
    </source>
</reference>
<evidence type="ECO:0000313" key="2">
    <source>
        <dbReference type="EMBL" id="MFC7335066.1"/>
    </source>
</evidence>
<organism evidence="2 3">
    <name type="scientific">Rhodocista pekingensis</name>
    <dbReference type="NCBI Taxonomy" id="201185"/>
    <lineage>
        <taxon>Bacteria</taxon>
        <taxon>Pseudomonadati</taxon>
        <taxon>Pseudomonadota</taxon>
        <taxon>Alphaproteobacteria</taxon>
        <taxon>Rhodospirillales</taxon>
        <taxon>Azospirillaceae</taxon>
        <taxon>Rhodocista</taxon>
    </lineage>
</organism>
<protein>
    <recommendedName>
        <fullName evidence="4">GGDEF domain-containing protein</fullName>
    </recommendedName>
</protein>
<evidence type="ECO:0000256" key="1">
    <source>
        <dbReference type="SAM" id="MobiDB-lite"/>
    </source>
</evidence>
<evidence type="ECO:0000313" key="3">
    <source>
        <dbReference type="Proteomes" id="UP001596456"/>
    </source>
</evidence>
<name>A0ABW2L0K0_9PROT</name>
<dbReference type="EMBL" id="JBHTCM010000026">
    <property type="protein sequence ID" value="MFC7335066.1"/>
    <property type="molecule type" value="Genomic_DNA"/>
</dbReference>
<dbReference type="Proteomes" id="UP001596456">
    <property type="component" value="Unassembled WGS sequence"/>
</dbReference>
<proteinExistence type="predicted"/>
<keyword evidence="3" id="KW-1185">Reference proteome</keyword>
<accession>A0ABW2L0K0</accession>
<feature type="compositionally biased region" description="Low complexity" evidence="1">
    <location>
        <begin position="199"/>
        <end position="208"/>
    </location>
</feature>
<comment type="caution">
    <text evidence="2">The sequence shown here is derived from an EMBL/GenBank/DDBJ whole genome shotgun (WGS) entry which is preliminary data.</text>
</comment>
<feature type="region of interest" description="Disordered" evidence="1">
    <location>
        <begin position="171"/>
        <end position="190"/>
    </location>
</feature>
<feature type="compositionally biased region" description="Low complexity" evidence="1">
    <location>
        <begin position="220"/>
        <end position="230"/>
    </location>
</feature>
<sequence length="490" mass="52258">MPYGVLTPFVRRFTAWLEDVLGTEAAGDERHPDEHLWTSAALRRRLRDFIEEHPQASAACLNLIGLDVLKAHLGPRWPAAAARVQMLAEHMLVELSGPDDLWFRFEDDHYIVVFAHLDKAEAQARCARFIARLNALLLGTPDLTGLVFETVLIDARSLAVERVPLHSMMDETAPASRVPPAAASPAATPGLPAAQIPAAQAPAGEVPTGSGGLGSGGAPGPLAGAAVPQPGGAGEARPVPGAPQPSSLPVPPPIELRYEPVWDVRAGAVTTYLARAVREGSGGMHGVGYEVLSDHRPDSIASLDGLVLMEARSVLAELFENRFRLLISVPVHVETLAQAGRRSAYMDICRETPRHLTPFILFWLHGLGPGVPAGRLAELVGMLKPFSRAVLAHLDLGQIDPAPLVTGGLSMVGMDLPLPVQTPARLPEVLRLLAALNRRGLHLYAGGVRHGETALALARAGVDYIYGPAVGPLRATPEHMLRFSESDLHA</sequence>